<keyword evidence="1" id="KW-0597">Phosphoprotein</keyword>
<dbReference type="SMART" id="SM00448">
    <property type="entry name" value="REC"/>
    <property type="match status" value="1"/>
</dbReference>
<gene>
    <name evidence="4" type="ORF">EQG79_08220</name>
</gene>
<proteinExistence type="predicted"/>
<dbReference type="InterPro" id="IPR001789">
    <property type="entry name" value="Sig_transdc_resp-reg_receiver"/>
</dbReference>
<evidence type="ECO:0000313" key="4">
    <source>
        <dbReference type="EMBL" id="RYC72089.1"/>
    </source>
</evidence>
<dbReference type="PROSITE" id="PS50930">
    <property type="entry name" value="HTH_LYTTR"/>
    <property type="match status" value="1"/>
</dbReference>
<dbReference type="PANTHER" id="PTHR37299">
    <property type="entry name" value="TRANSCRIPTIONAL REGULATOR-RELATED"/>
    <property type="match status" value="1"/>
</dbReference>
<dbReference type="Pfam" id="PF00072">
    <property type="entry name" value="Response_reg"/>
    <property type="match status" value="1"/>
</dbReference>
<dbReference type="AlphaFoldDB" id="A0A4Q2UYC1"/>
<dbReference type="EMBL" id="SBLB01000001">
    <property type="protein sequence ID" value="RYC72089.1"/>
    <property type="molecule type" value="Genomic_DNA"/>
</dbReference>
<dbReference type="Gene3D" id="3.40.50.2300">
    <property type="match status" value="1"/>
</dbReference>
<reference evidence="4 5" key="1">
    <citation type="submission" date="2019-01" db="EMBL/GenBank/DDBJ databases">
        <title>Spirosoma flava sp. nov., a propanil-degrading bacterium isolated from herbicide-contaminated soil.</title>
        <authorList>
            <person name="Zhang L."/>
            <person name="Jiang J.-D."/>
        </authorList>
    </citation>
    <scope>NUCLEOTIDE SEQUENCE [LARGE SCALE GENOMIC DNA]</scope>
    <source>
        <strain evidence="4 5">TY50</strain>
    </source>
</reference>
<dbReference type="RefSeq" id="WP_129601064.1">
    <property type="nucleotide sequence ID" value="NZ_SBLB01000001.1"/>
</dbReference>
<comment type="caution">
    <text evidence="4">The sequence shown here is derived from an EMBL/GenBank/DDBJ whole genome shotgun (WGS) entry which is preliminary data.</text>
</comment>
<dbReference type="GO" id="GO:0000156">
    <property type="term" value="F:phosphorelay response regulator activity"/>
    <property type="evidence" value="ECO:0007669"/>
    <property type="project" value="InterPro"/>
</dbReference>
<feature type="domain" description="Response regulatory" evidence="2">
    <location>
        <begin position="3"/>
        <end position="114"/>
    </location>
</feature>
<accession>A0A4Q2UYC1</accession>
<evidence type="ECO:0000259" key="3">
    <source>
        <dbReference type="PROSITE" id="PS50930"/>
    </source>
</evidence>
<dbReference type="InterPro" id="IPR046947">
    <property type="entry name" value="LytR-like"/>
</dbReference>
<evidence type="ECO:0000256" key="1">
    <source>
        <dbReference type="PROSITE-ProRule" id="PRU00169"/>
    </source>
</evidence>
<dbReference type="SMART" id="SM00850">
    <property type="entry name" value="LytTR"/>
    <property type="match status" value="1"/>
</dbReference>
<sequence>MQKVIIIDDEAAGRTLIRQYLDAYPALIVVGEANNGVDAVRLINEYKPDLIFLDVQMPGLTGFDVLKHIDEIPQIIFSTAYDQYALQAFEVHAVDYLLKPYTRDRFSQAIQRVTDSRMGNLQKIQPLAESLLSTATTYPEKILVQTGNRLVTVAVADILRIEAEGDYATLVTATGRHLSNYGISALESKLNPSHFLRVHRSDIINLHVVREIQKYPSSYDVILQNGDVVRVSRSYMDKIRELTF</sequence>
<dbReference type="InterPro" id="IPR007492">
    <property type="entry name" value="LytTR_DNA-bd_dom"/>
</dbReference>
<dbReference type="PANTHER" id="PTHR37299:SF1">
    <property type="entry name" value="STAGE 0 SPORULATION PROTEIN A HOMOLOG"/>
    <property type="match status" value="1"/>
</dbReference>
<dbReference type="GO" id="GO:0003677">
    <property type="term" value="F:DNA binding"/>
    <property type="evidence" value="ECO:0007669"/>
    <property type="project" value="InterPro"/>
</dbReference>
<evidence type="ECO:0000259" key="2">
    <source>
        <dbReference type="PROSITE" id="PS50110"/>
    </source>
</evidence>
<dbReference type="Pfam" id="PF04397">
    <property type="entry name" value="LytTR"/>
    <property type="match status" value="1"/>
</dbReference>
<dbReference type="PROSITE" id="PS50110">
    <property type="entry name" value="RESPONSE_REGULATORY"/>
    <property type="match status" value="1"/>
</dbReference>
<dbReference type="Gene3D" id="2.40.50.1020">
    <property type="entry name" value="LytTr DNA-binding domain"/>
    <property type="match status" value="1"/>
</dbReference>
<organism evidence="4 5">
    <name type="scientific">Spirosoma sordidisoli</name>
    <dbReference type="NCBI Taxonomy" id="2502893"/>
    <lineage>
        <taxon>Bacteria</taxon>
        <taxon>Pseudomonadati</taxon>
        <taxon>Bacteroidota</taxon>
        <taxon>Cytophagia</taxon>
        <taxon>Cytophagales</taxon>
        <taxon>Cytophagaceae</taxon>
        <taxon>Spirosoma</taxon>
    </lineage>
</organism>
<keyword evidence="5" id="KW-1185">Reference proteome</keyword>
<dbReference type="Proteomes" id="UP000290407">
    <property type="component" value="Unassembled WGS sequence"/>
</dbReference>
<feature type="modified residue" description="4-aspartylphosphate" evidence="1">
    <location>
        <position position="54"/>
    </location>
</feature>
<dbReference type="SUPFAM" id="SSF52172">
    <property type="entry name" value="CheY-like"/>
    <property type="match status" value="1"/>
</dbReference>
<name>A0A4Q2UYC1_9BACT</name>
<feature type="domain" description="HTH LytTR-type" evidence="3">
    <location>
        <begin position="142"/>
        <end position="244"/>
    </location>
</feature>
<protein>
    <submittedName>
        <fullName evidence="4">Response regulator transcription factor</fullName>
    </submittedName>
</protein>
<dbReference type="InterPro" id="IPR011006">
    <property type="entry name" value="CheY-like_superfamily"/>
</dbReference>
<evidence type="ECO:0000313" key="5">
    <source>
        <dbReference type="Proteomes" id="UP000290407"/>
    </source>
</evidence>